<gene>
    <name evidence="1" type="ORF">UU32_C0042G0010</name>
</gene>
<dbReference type="EMBL" id="LCAE01000042">
    <property type="protein sequence ID" value="KKR85027.1"/>
    <property type="molecule type" value="Genomic_DNA"/>
</dbReference>
<evidence type="ECO:0000313" key="2">
    <source>
        <dbReference type="Proteomes" id="UP000033858"/>
    </source>
</evidence>
<evidence type="ECO:0000313" key="1">
    <source>
        <dbReference type="EMBL" id="KKR85027.1"/>
    </source>
</evidence>
<organism evidence="1 2">
    <name type="scientific">Candidatus Woesebacteria bacterium GW2011_GWB1_41_10</name>
    <dbReference type="NCBI Taxonomy" id="1618577"/>
    <lineage>
        <taxon>Bacteria</taxon>
        <taxon>Candidatus Woeseibacteriota</taxon>
    </lineage>
</organism>
<name>A0A0G0XB92_9BACT</name>
<sequence length="51" mass="6290">FFRFFTAGLREFWLRMIKQMAFLDGKEGTIYAIYQVYSRLISYAKLWEKQQ</sequence>
<dbReference type="AlphaFoldDB" id="A0A0G0XB92"/>
<dbReference type="Proteomes" id="UP000033858">
    <property type="component" value="Unassembled WGS sequence"/>
</dbReference>
<feature type="non-terminal residue" evidence="1">
    <location>
        <position position="1"/>
    </location>
</feature>
<evidence type="ECO:0008006" key="3">
    <source>
        <dbReference type="Google" id="ProtNLM"/>
    </source>
</evidence>
<reference evidence="1 2" key="1">
    <citation type="journal article" date="2015" name="Nature">
        <title>rRNA introns, odd ribosomes, and small enigmatic genomes across a large radiation of phyla.</title>
        <authorList>
            <person name="Brown C.T."/>
            <person name="Hug L.A."/>
            <person name="Thomas B.C."/>
            <person name="Sharon I."/>
            <person name="Castelle C.J."/>
            <person name="Singh A."/>
            <person name="Wilkins M.J."/>
            <person name="Williams K.H."/>
            <person name="Banfield J.F."/>
        </authorList>
    </citation>
    <scope>NUCLEOTIDE SEQUENCE [LARGE SCALE GENOMIC DNA]</scope>
</reference>
<proteinExistence type="predicted"/>
<accession>A0A0G0XB92</accession>
<comment type="caution">
    <text evidence="1">The sequence shown here is derived from an EMBL/GenBank/DDBJ whole genome shotgun (WGS) entry which is preliminary data.</text>
</comment>
<protein>
    <recommendedName>
        <fullName evidence="3">Glycosyl transferase family 2</fullName>
    </recommendedName>
</protein>